<dbReference type="Gene3D" id="1.20.1720.10">
    <property type="entry name" value="Multidrug resistance protein D"/>
    <property type="match status" value="1"/>
</dbReference>
<feature type="domain" description="Major facilitator superfamily (MFS) profile" evidence="10">
    <location>
        <begin position="26"/>
        <end position="413"/>
    </location>
</feature>
<dbReference type="NCBIfam" id="TIGR00710">
    <property type="entry name" value="efflux_Bcr_CflA"/>
    <property type="match status" value="1"/>
</dbReference>
<organism evidence="11 12">
    <name type="scientific">Teichococcus aerophilus</name>
    <dbReference type="NCBI Taxonomy" id="1224513"/>
    <lineage>
        <taxon>Bacteria</taxon>
        <taxon>Pseudomonadati</taxon>
        <taxon>Pseudomonadota</taxon>
        <taxon>Alphaproteobacteria</taxon>
        <taxon>Acetobacterales</taxon>
        <taxon>Roseomonadaceae</taxon>
        <taxon>Roseomonas</taxon>
    </lineage>
</organism>
<name>A0ABR7RV66_9PROT</name>
<feature type="transmembrane region" description="Helical" evidence="8">
    <location>
        <begin position="30"/>
        <end position="51"/>
    </location>
</feature>
<feature type="transmembrane region" description="Helical" evidence="8">
    <location>
        <begin position="179"/>
        <end position="203"/>
    </location>
</feature>
<feature type="transmembrane region" description="Helical" evidence="8">
    <location>
        <begin position="95"/>
        <end position="114"/>
    </location>
</feature>
<evidence type="ECO:0000256" key="6">
    <source>
        <dbReference type="ARBA" id="ARBA00022989"/>
    </source>
</evidence>
<dbReference type="InterPro" id="IPR020846">
    <property type="entry name" value="MFS_dom"/>
</dbReference>
<feature type="transmembrane region" description="Helical" evidence="8">
    <location>
        <begin position="268"/>
        <end position="286"/>
    </location>
</feature>
<sequence>MSPRDTPPVPSSDTAPRMSPGSAKPAMPPVWLLTLLTGAGPFTMQVLIPVLPALAGHFAVPYASAQLTLTVYLVGIAVGQLIYGPLSDRFGRRPLLLAGLCIYFVASLAAALAPSIGLLVAARAIQAAGACAGMVMTRAMIRDVFPRDQAASKIGFVMMGMTVAPMMAPLVGAELQALFGWRATMLACAAFGLALPLLVLRFLRETLREPQPLPGLFGVVGAYASLFRIHAFRCYSVVTACSSGVFFSFMAGAPRVLVEGLGHTPRDYAIAFMGISVSFAVGSFLAGRLSARRGVRQMLHAGLIVTTLGAVLSLLTLLTLPLSLALFFAPMLLVGIGNGISQPNSMAAAISIQPKLAGTASGVVGATQMAFGALMTLLTGALETGNGFGTAAVMAVCAVGAQIGLAMVGRERN</sequence>
<feature type="compositionally biased region" description="Pro residues" evidence="9">
    <location>
        <begin position="1"/>
        <end position="10"/>
    </location>
</feature>
<dbReference type="InterPro" id="IPR011701">
    <property type="entry name" value="MFS"/>
</dbReference>
<keyword evidence="7 8" id="KW-0472">Membrane</keyword>
<accession>A0ABR7RV66</accession>
<dbReference type="EMBL" id="JACTVA010000095">
    <property type="protein sequence ID" value="MBC9210054.1"/>
    <property type="molecule type" value="Genomic_DNA"/>
</dbReference>
<dbReference type="CDD" id="cd17320">
    <property type="entry name" value="MFS_MdfA_MDR_like"/>
    <property type="match status" value="1"/>
</dbReference>
<keyword evidence="3 8" id="KW-0813">Transport</keyword>
<dbReference type="PANTHER" id="PTHR43124:SF3">
    <property type="entry name" value="CHLORAMPHENICOL EFFLUX PUMP RV0191"/>
    <property type="match status" value="1"/>
</dbReference>
<evidence type="ECO:0000256" key="7">
    <source>
        <dbReference type="ARBA" id="ARBA00023136"/>
    </source>
</evidence>
<comment type="similarity">
    <text evidence="2 8">Belongs to the major facilitator superfamily. Bcr/CmlA family.</text>
</comment>
<feature type="transmembrane region" description="Helical" evidence="8">
    <location>
        <begin position="362"/>
        <end position="382"/>
    </location>
</feature>
<comment type="subcellular location">
    <subcellularLocation>
        <location evidence="8">Cell inner membrane</location>
        <topology evidence="8">Multi-pass membrane protein</topology>
    </subcellularLocation>
    <subcellularLocation>
        <location evidence="1">Cell membrane</location>
        <topology evidence="1">Multi-pass membrane protein</topology>
    </subcellularLocation>
</comment>
<evidence type="ECO:0000256" key="2">
    <source>
        <dbReference type="ARBA" id="ARBA00006236"/>
    </source>
</evidence>
<evidence type="ECO:0000259" key="10">
    <source>
        <dbReference type="PROSITE" id="PS50850"/>
    </source>
</evidence>
<evidence type="ECO:0000256" key="9">
    <source>
        <dbReference type="SAM" id="MobiDB-lite"/>
    </source>
</evidence>
<feature type="region of interest" description="Disordered" evidence="9">
    <location>
        <begin position="1"/>
        <end position="24"/>
    </location>
</feature>
<evidence type="ECO:0000256" key="8">
    <source>
        <dbReference type="RuleBase" id="RU365088"/>
    </source>
</evidence>
<keyword evidence="4" id="KW-1003">Cell membrane</keyword>
<dbReference type="Pfam" id="PF07690">
    <property type="entry name" value="MFS_1"/>
    <property type="match status" value="1"/>
</dbReference>
<evidence type="ECO:0000256" key="4">
    <source>
        <dbReference type="ARBA" id="ARBA00022475"/>
    </source>
</evidence>
<evidence type="ECO:0000256" key="5">
    <source>
        <dbReference type="ARBA" id="ARBA00022692"/>
    </source>
</evidence>
<dbReference type="SUPFAM" id="SSF103473">
    <property type="entry name" value="MFS general substrate transporter"/>
    <property type="match status" value="1"/>
</dbReference>
<dbReference type="Proteomes" id="UP000626026">
    <property type="component" value="Unassembled WGS sequence"/>
</dbReference>
<comment type="caution">
    <text evidence="11">The sequence shown here is derived from an EMBL/GenBank/DDBJ whole genome shotgun (WGS) entry which is preliminary data.</text>
</comment>
<feature type="transmembrane region" description="Helical" evidence="8">
    <location>
        <begin position="298"/>
        <end position="318"/>
    </location>
</feature>
<keyword evidence="5 8" id="KW-0812">Transmembrane</keyword>
<feature type="transmembrane region" description="Helical" evidence="8">
    <location>
        <begin position="63"/>
        <end position="83"/>
    </location>
</feature>
<keyword evidence="8" id="KW-0997">Cell inner membrane</keyword>
<evidence type="ECO:0000313" key="12">
    <source>
        <dbReference type="Proteomes" id="UP000626026"/>
    </source>
</evidence>
<protein>
    <recommendedName>
        <fullName evidence="8">Bcr/CflA family efflux transporter</fullName>
    </recommendedName>
</protein>
<dbReference type="RefSeq" id="WP_187787169.1">
    <property type="nucleotide sequence ID" value="NZ_JACTVA010000095.1"/>
</dbReference>
<dbReference type="PANTHER" id="PTHR43124">
    <property type="entry name" value="PURINE EFFLUX PUMP PBUE"/>
    <property type="match status" value="1"/>
</dbReference>
<proteinExistence type="inferred from homology"/>
<evidence type="ECO:0000256" key="3">
    <source>
        <dbReference type="ARBA" id="ARBA00022448"/>
    </source>
</evidence>
<reference evidence="11 12" key="1">
    <citation type="journal article" date="2013" name="Int. J. Syst. Evol. Microbiol.">
        <title>Roseomonas aerophila sp. nov., isolated from air.</title>
        <authorList>
            <person name="Kim S.J."/>
            <person name="Weon H.Y."/>
            <person name="Ahn J.H."/>
            <person name="Hong S.B."/>
            <person name="Seok S.J."/>
            <person name="Whang K.S."/>
            <person name="Kwon S.W."/>
        </authorList>
    </citation>
    <scope>NUCLEOTIDE SEQUENCE [LARGE SCALE GENOMIC DNA]</scope>
    <source>
        <strain evidence="11 12">NBRC 108923</strain>
    </source>
</reference>
<dbReference type="InterPro" id="IPR004812">
    <property type="entry name" value="Efflux_drug-R_Bcr/CmlA"/>
</dbReference>
<feature type="transmembrane region" description="Helical" evidence="8">
    <location>
        <begin position="153"/>
        <end position="173"/>
    </location>
</feature>
<dbReference type="PROSITE" id="PS50850">
    <property type="entry name" value="MFS"/>
    <property type="match status" value="1"/>
</dbReference>
<evidence type="ECO:0000313" key="11">
    <source>
        <dbReference type="EMBL" id="MBC9210054.1"/>
    </source>
</evidence>
<dbReference type="InterPro" id="IPR036259">
    <property type="entry name" value="MFS_trans_sf"/>
</dbReference>
<feature type="transmembrane region" description="Helical" evidence="8">
    <location>
        <begin position="120"/>
        <end position="141"/>
    </location>
</feature>
<dbReference type="InterPro" id="IPR050189">
    <property type="entry name" value="MFS_Efflux_Transporters"/>
</dbReference>
<keyword evidence="6 8" id="KW-1133">Transmembrane helix</keyword>
<keyword evidence="12" id="KW-1185">Reference proteome</keyword>
<feature type="transmembrane region" description="Helical" evidence="8">
    <location>
        <begin position="234"/>
        <end position="256"/>
    </location>
</feature>
<gene>
    <name evidence="11" type="ORF">IBL26_24730</name>
</gene>
<feature type="transmembrane region" description="Helical" evidence="8">
    <location>
        <begin position="388"/>
        <end position="408"/>
    </location>
</feature>
<feature type="transmembrane region" description="Helical" evidence="8">
    <location>
        <begin position="324"/>
        <end position="341"/>
    </location>
</feature>
<evidence type="ECO:0000256" key="1">
    <source>
        <dbReference type="ARBA" id="ARBA00004651"/>
    </source>
</evidence>